<dbReference type="SMART" id="SM00389">
    <property type="entry name" value="HOX"/>
    <property type="match status" value="1"/>
</dbReference>
<feature type="DNA-binding region" description="Homeobox" evidence="2">
    <location>
        <begin position="179"/>
        <end position="216"/>
    </location>
</feature>
<comment type="subcellular location">
    <subcellularLocation>
        <location evidence="1 2 3">Nucleus</location>
    </subcellularLocation>
</comment>
<keyword evidence="5" id="KW-1133">Transmembrane helix</keyword>
<dbReference type="GO" id="GO:0005634">
    <property type="term" value="C:nucleus"/>
    <property type="evidence" value="ECO:0007669"/>
    <property type="project" value="UniProtKB-SubCell"/>
</dbReference>
<feature type="transmembrane region" description="Helical" evidence="5">
    <location>
        <begin position="216"/>
        <end position="237"/>
    </location>
</feature>
<feature type="region of interest" description="Disordered" evidence="4">
    <location>
        <begin position="137"/>
        <end position="168"/>
    </location>
</feature>
<proteinExistence type="predicted"/>
<dbReference type="InterPro" id="IPR009057">
    <property type="entry name" value="Homeodomain-like_sf"/>
</dbReference>
<keyword evidence="2 3" id="KW-0539">Nucleus</keyword>
<dbReference type="InterPro" id="IPR001356">
    <property type="entry name" value="HD"/>
</dbReference>
<dbReference type="SUPFAM" id="SSF46689">
    <property type="entry name" value="Homeodomain-like"/>
    <property type="match status" value="1"/>
</dbReference>
<evidence type="ECO:0000259" key="6">
    <source>
        <dbReference type="PROSITE" id="PS50071"/>
    </source>
</evidence>
<dbReference type="CDD" id="cd00086">
    <property type="entry name" value="homeodomain"/>
    <property type="match status" value="1"/>
</dbReference>
<evidence type="ECO:0000313" key="7">
    <source>
        <dbReference type="EMBL" id="VFU62272.1"/>
    </source>
</evidence>
<organism evidence="7">
    <name type="scientific">Salix viminalis</name>
    <name type="common">Common osier</name>
    <name type="synonym">Basket willow</name>
    <dbReference type="NCBI Taxonomy" id="40686"/>
    <lineage>
        <taxon>Eukaryota</taxon>
        <taxon>Viridiplantae</taxon>
        <taxon>Streptophyta</taxon>
        <taxon>Embryophyta</taxon>
        <taxon>Tracheophyta</taxon>
        <taxon>Spermatophyta</taxon>
        <taxon>Magnoliopsida</taxon>
        <taxon>eudicotyledons</taxon>
        <taxon>Gunneridae</taxon>
        <taxon>Pentapetalae</taxon>
        <taxon>rosids</taxon>
        <taxon>fabids</taxon>
        <taxon>Malpighiales</taxon>
        <taxon>Salicaceae</taxon>
        <taxon>Saliceae</taxon>
        <taxon>Salix</taxon>
    </lineage>
</organism>
<name>A0A6N2N8G0_SALVM</name>
<keyword evidence="2 3" id="KW-0238">DNA-binding</keyword>
<keyword evidence="5" id="KW-0812">Transmembrane</keyword>
<feature type="domain" description="Homeobox" evidence="6">
    <location>
        <begin position="177"/>
        <end position="215"/>
    </location>
</feature>
<evidence type="ECO:0000256" key="3">
    <source>
        <dbReference type="RuleBase" id="RU000682"/>
    </source>
</evidence>
<dbReference type="Pfam" id="PF00046">
    <property type="entry name" value="Homeodomain"/>
    <property type="match status" value="1"/>
</dbReference>
<accession>A0A6N2N8G0</accession>
<keyword evidence="2 3" id="KW-0371">Homeobox</keyword>
<evidence type="ECO:0000256" key="4">
    <source>
        <dbReference type="SAM" id="MobiDB-lite"/>
    </source>
</evidence>
<dbReference type="EMBL" id="CAADRP010002151">
    <property type="protein sequence ID" value="VFU62272.1"/>
    <property type="molecule type" value="Genomic_DNA"/>
</dbReference>
<evidence type="ECO:0000256" key="1">
    <source>
        <dbReference type="ARBA" id="ARBA00004123"/>
    </source>
</evidence>
<keyword evidence="5" id="KW-0472">Membrane</keyword>
<dbReference type="Gene3D" id="1.10.10.60">
    <property type="entry name" value="Homeodomain-like"/>
    <property type="match status" value="1"/>
</dbReference>
<evidence type="ECO:0000256" key="2">
    <source>
        <dbReference type="PROSITE-ProRule" id="PRU00108"/>
    </source>
</evidence>
<dbReference type="PROSITE" id="PS50071">
    <property type="entry name" value="HOMEOBOX_2"/>
    <property type="match status" value="1"/>
</dbReference>
<dbReference type="AlphaFoldDB" id="A0A6N2N8G0"/>
<gene>
    <name evidence="7" type="ORF">SVIM_LOCUS470494</name>
</gene>
<dbReference type="GO" id="GO:0003677">
    <property type="term" value="F:DNA binding"/>
    <property type="evidence" value="ECO:0007669"/>
    <property type="project" value="UniProtKB-UniRule"/>
</dbReference>
<sequence length="260" mass="29971">MNQKEFCVHALKVLNARNIFHIPAQYILKRWTICAKDSVAEDEHGQKLADQKQQPMIFLLKKTLDVIYKTSAFEDCQKIATHYLDKASKRVEAVLRAKTTDHLKSRKVSTDGLDVSLPNEQDISLFLTSSQMDFERVRGGGSAGKKRELELESGQASSSSNDDAENPLVQKKPRFSENIFEEDNRIPNSIQLSLAEQLNLVPRKVQDWFQKRRARYFIFFLARLSFLSCFISMFFAFDYTKVKAMPWPLFSIPPFHTQPS</sequence>
<evidence type="ECO:0000256" key="5">
    <source>
        <dbReference type="SAM" id="Phobius"/>
    </source>
</evidence>
<protein>
    <recommendedName>
        <fullName evidence="6">Homeobox domain-containing protein</fullName>
    </recommendedName>
</protein>
<reference evidence="7" key="1">
    <citation type="submission" date="2019-03" db="EMBL/GenBank/DDBJ databases">
        <authorList>
            <person name="Mank J."/>
            <person name="Almeida P."/>
        </authorList>
    </citation>
    <scope>NUCLEOTIDE SEQUENCE</scope>
    <source>
        <strain evidence="7">78183</strain>
    </source>
</reference>